<dbReference type="AlphaFoldDB" id="A0A5S4WQV4"/>
<proteinExistence type="predicted"/>
<dbReference type="Pfam" id="PF02515">
    <property type="entry name" value="CoA_transf_3"/>
    <property type="match status" value="1"/>
</dbReference>
<protein>
    <submittedName>
        <fullName evidence="1">CoA transferase</fullName>
    </submittedName>
</protein>
<dbReference type="InterPro" id="IPR003673">
    <property type="entry name" value="CoA-Trfase_fam_III"/>
</dbReference>
<dbReference type="Gene3D" id="3.30.1540.10">
    <property type="entry name" value="formyl-coa transferase, domain 3"/>
    <property type="match status" value="1"/>
</dbReference>
<accession>A0A5S4WQV4</accession>
<gene>
    <name evidence="1" type="ORF">FXB38_19960</name>
</gene>
<dbReference type="EMBL" id="VSSR01000032">
    <property type="protein sequence ID" value="TYL82904.1"/>
    <property type="molecule type" value="Genomic_DNA"/>
</dbReference>
<reference evidence="1 2" key="1">
    <citation type="submission" date="2019-08" db="EMBL/GenBank/DDBJ databases">
        <title>Bradyrhizobium hipponensis sp. nov., a rhizobium isolated from a Lupinus angustifolius root nodule in Tunisia.</title>
        <authorList>
            <person name="Off K."/>
            <person name="Rejili M."/>
            <person name="Mars M."/>
            <person name="Brachmann A."/>
            <person name="Marin M."/>
        </authorList>
    </citation>
    <scope>NUCLEOTIDE SEQUENCE [LARGE SCALE GENOMIC DNA]</scope>
    <source>
        <strain evidence="1 2">CTAW11</strain>
    </source>
</reference>
<sequence>MIEAGLPLEGVRVVEMTHMVMGPTCGMILAQFGAEVIKVEPPAGDKTRTLGGMGTAFFPLFNRGKRSVVLDLAIPADRDTMHRLLETADVFLENFRDGQLEKQGLNTEELRRLHPHLIVAGHKGFLSGPYEHRPALDEVVQMMSGLAAMTGTKEKPQRVGSSANDIMGGMFGVIAILAALYQKRGGKRDGADIRIGLFENCLFLVAQHMVDYEMTGNKPRSMPEREHAWPIYDIFDAADGGRIFIGVVTEGHWQSFCREFGLAEFLDDPALRTTTDRILARSRIIPRVAEIIRQRNVGELSQRLDALNICFSPINRPEDLLTDPHVLRPGGLVNNINADGKPFRVPALPVEWNGSHIGEGLKVAPLGADTSAVRAEIDNNDVTSKAAGRRA</sequence>
<evidence type="ECO:0000313" key="2">
    <source>
        <dbReference type="Proteomes" id="UP000324853"/>
    </source>
</evidence>
<dbReference type="Gene3D" id="3.40.50.10540">
    <property type="entry name" value="Crotonobetainyl-coa:carnitine coa-transferase, domain 1"/>
    <property type="match status" value="1"/>
</dbReference>
<dbReference type="OrthoDB" id="7457784at2"/>
<comment type="caution">
    <text evidence="1">The sequence shown here is derived from an EMBL/GenBank/DDBJ whole genome shotgun (WGS) entry which is preliminary data.</text>
</comment>
<evidence type="ECO:0000313" key="1">
    <source>
        <dbReference type="EMBL" id="TYL82904.1"/>
    </source>
</evidence>
<dbReference type="PANTHER" id="PTHR48228">
    <property type="entry name" value="SUCCINYL-COA--D-CITRAMALATE COA-TRANSFERASE"/>
    <property type="match status" value="1"/>
</dbReference>
<dbReference type="InterPro" id="IPR050509">
    <property type="entry name" value="CoA-transferase_III"/>
</dbReference>
<name>A0A5S4WQV4_9BRAD</name>
<keyword evidence="2" id="KW-1185">Reference proteome</keyword>
<dbReference type="SUPFAM" id="SSF89796">
    <property type="entry name" value="CoA-transferase family III (CaiB/BaiF)"/>
    <property type="match status" value="1"/>
</dbReference>
<dbReference type="Proteomes" id="UP000324853">
    <property type="component" value="Unassembled WGS sequence"/>
</dbReference>
<organism evidence="1 2">
    <name type="scientific">Bradyrhizobium cytisi</name>
    <dbReference type="NCBI Taxonomy" id="515489"/>
    <lineage>
        <taxon>Bacteria</taxon>
        <taxon>Pseudomonadati</taxon>
        <taxon>Pseudomonadota</taxon>
        <taxon>Alphaproteobacteria</taxon>
        <taxon>Hyphomicrobiales</taxon>
        <taxon>Nitrobacteraceae</taxon>
        <taxon>Bradyrhizobium</taxon>
    </lineage>
</organism>
<dbReference type="InterPro" id="IPR023606">
    <property type="entry name" value="CoA-Trfase_III_dom_1_sf"/>
</dbReference>
<dbReference type="PANTHER" id="PTHR48228:SF7">
    <property type="entry name" value="FATTY ACYL-COA TRANSFERASE RV3272-RELATED"/>
    <property type="match status" value="1"/>
</dbReference>
<dbReference type="GO" id="GO:0016740">
    <property type="term" value="F:transferase activity"/>
    <property type="evidence" value="ECO:0007669"/>
    <property type="project" value="UniProtKB-KW"/>
</dbReference>
<dbReference type="InterPro" id="IPR044855">
    <property type="entry name" value="CoA-Trfase_III_dom3_sf"/>
</dbReference>
<dbReference type="RefSeq" id="WP_148752696.1">
    <property type="nucleotide sequence ID" value="NZ_VSSR01000032.1"/>
</dbReference>
<keyword evidence="1" id="KW-0808">Transferase</keyword>